<dbReference type="PANTHER" id="PTHR43775:SF37">
    <property type="entry name" value="SI:DKEY-61P9.11"/>
    <property type="match status" value="1"/>
</dbReference>
<feature type="domain" description="Carrier" evidence="3">
    <location>
        <begin position="569"/>
        <end position="646"/>
    </location>
</feature>
<protein>
    <submittedName>
        <fullName evidence="4">SDR family NAD(P)-dependent oxidoreductase</fullName>
    </submittedName>
</protein>
<evidence type="ECO:0000259" key="3">
    <source>
        <dbReference type="PROSITE" id="PS50075"/>
    </source>
</evidence>
<dbReference type="GO" id="GO:0031177">
    <property type="term" value="F:phosphopantetheine binding"/>
    <property type="evidence" value="ECO:0007669"/>
    <property type="project" value="InterPro"/>
</dbReference>
<dbReference type="Pfam" id="PF08659">
    <property type="entry name" value="KR"/>
    <property type="match status" value="1"/>
</dbReference>
<dbReference type="Gene3D" id="1.10.1200.10">
    <property type="entry name" value="ACP-like"/>
    <property type="match status" value="1"/>
</dbReference>
<evidence type="ECO:0000313" key="5">
    <source>
        <dbReference type="Proteomes" id="UP000632766"/>
    </source>
</evidence>
<dbReference type="InterPro" id="IPR006162">
    <property type="entry name" value="Ppantetheine_attach_site"/>
</dbReference>
<comment type="caution">
    <text evidence="4">The sequence shown here is derived from an EMBL/GenBank/DDBJ whole genome shotgun (WGS) entry which is preliminary data.</text>
</comment>
<dbReference type="EMBL" id="JAECZC010000032">
    <property type="protein sequence ID" value="MBH8563961.1"/>
    <property type="molecule type" value="Genomic_DNA"/>
</dbReference>
<evidence type="ECO:0000256" key="1">
    <source>
        <dbReference type="ARBA" id="ARBA00022450"/>
    </source>
</evidence>
<name>A0A8J7LBT3_9NOST</name>
<dbReference type="InterPro" id="IPR049490">
    <property type="entry name" value="C883_1060-like_KR_N"/>
</dbReference>
<dbReference type="SUPFAM" id="SSF51735">
    <property type="entry name" value="NAD(P)-binding Rossmann-fold domains"/>
    <property type="match status" value="2"/>
</dbReference>
<accession>A0A8J7LBT3</accession>
<dbReference type="SUPFAM" id="SSF47336">
    <property type="entry name" value="ACP-like"/>
    <property type="match status" value="1"/>
</dbReference>
<dbReference type="InterPro" id="IPR009081">
    <property type="entry name" value="PP-bd_ACP"/>
</dbReference>
<dbReference type="InterPro" id="IPR020806">
    <property type="entry name" value="PKS_PP-bd"/>
</dbReference>
<dbReference type="GO" id="GO:0004312">
    <property type="term" value="F:fatty acid synthase activity"/>
    <property type="evidence" value="ECO:0007669"/>
    <property type="project" value="TreeGrafter"/>
</dbReference>
<reference evidence="4 5" key="1">
    <citation type="journal article" date="2021" name="Int. J. Syst. Evol. Microbiol.">
        <title>Amazonocrinis nigriterrae gen. nov., sp. nov., Atlanticothrix silvestris gen. nov., sp. nov. and Dendronalium phyllosphericum gen. nov., sp. nov., nostocacean cyanobacteria from Brazilian environments.</title>
        <authorList>
            <person name="Alvarenga D.O."/>
            <person name="Andreote A.P.D."/>
            <person name="Branco L.H.Z."/>
            <person name="Delbaje E."/>
            <person name="Cruz R.B."/>
            <person name="Varani A.M."/>
            <person name="Fiore M.F."/>
        </authorList>
    </citation>
    <scope>NUCLEOTIDE SEQUENCE [LARGE SCALE GENOMIC DNA]</scope>
    <source>
        <strain evidence="4 5">CENA67</strain>
    </source>
</reference>
<keyword evidence="5" id="KW-1185">Reference proteome</keyword>
<dbReference type="CDD" id="cd08955">
    <property type="entry name" value="KR_2_FAS_SDR_x"/>
    <property type="match status" value="1"/>
</dbReference>
<dbReference type="InterPro" id="IPR013968">
    <property type="entry name" value="PKS_KR"/>
</dbReference>
<evidence type="ECO:0000313" key="4">
    <source>
        <dbReference type="EMBL" id="MBH8563961.1"/>
    </source>
</evidence>
<proteinExistence type="predicted"/>
<dbReference type="Proteomes" id="UP000632766">
    <property type="component" value="Unassembled WGS sequence"/>
</dbReference>
<dbReference type="Gene3D" id="3.40.50.720">
    <property type="entry name" value="NAD(P)-binding Rossmann-like Domain"/>
    <property type="match status" value="1"/>
</dbReference>
<dbReference type="Pfam" id="PF00550">
    <property type="entry name" value="PP-binding"/>
    <property type="match status" value="1"/>
</dbReference>
<dbReference type="Pfam" id="PF21394">
    <property type="entry name" value="Beta-ketacyl_N"/>
    <property type="match status" value="1"/>
</dbReference>
<keyword evidence="1" id="KW-0596">Phosphopantetheine</keyword>
<sequence>MFGLTDGWWKFTDLQLRPNYPLLTTDNWQKLLHSNGFQNATVIAPSYQGIVSQQAVIIAQSAKPNQSKIALENWLIFADNQGIGQQLSELLCSQQQAATLVFPGEEYKQKTAQEFSINPTSPKDFQLLLEQAAKDKTAWRGVVYLWGLNTVAADALTVTDLEVASQIGCGGVLSLVQSLINQRFSPSPTLWLVTQGAQRVSEEATLGGVAQSPMWGLGKVIKDEHPEFNCTLVDLDPVGNNNAQALFAEIFSHKPTVNETHIAFRNGQRYVQRLVRNNKIVKNSLRLKADATYLITGGFGGIGLLIAQWMVEHGAKHLVLVGRSHPDETAQATLRTLEETGTEVVVVQVDVSVKEQVASLLTQIKTSLPPLRGVIHAAGIYEARLLQEQQWQRFTKVFAPKVSGTWNLHTLTKDIPLDLFVLFSSAISIFSSSGSGSYAAANTFLDALAHHRQVLGLPALSINWGPWSTVGMTRVVGDRRFAQLMAQGVEPFSAPQVLQILEQVVQQDITQVGVIQINWSKLLEQFPLGDYPALLTELAAKVQKQTLTEQKVVQQPQILNQLKIAPTEKRQSLLIAYLQQQIAKALGTSASMLNIDEPLNQMGLDSLIVIELRNRLRADLGVDIAIAKFLDNLSVVSLTKIVSEQLFEVNSISKTFVVPTTSTNQTRIRGEL</sequence>
<dbReference type="GO" id="GO:0005886">
    <property type="term" value="C:plasma membrane"/>
    <property type="evidence" value="ECO:0007669"/>
    <property type="project" value="TreeGrafter"/>
</dbReference>
<dbReference type="InterPro" id="IPR036736">
    <property type="entry name" value="ACP-like_sf"/>
</dbReference>
<dbReference type="AlphaFoldDB" id="A0A8J7LBT3"/>
<keyword evidence="2" id="KW-0597">Phosphoprotein</keyword>
<dbReference type="PROSITE" id="PS50075">
    <property type="entry name" value="CARRIER"/>
    <property type="match status" value="1"/>
</dbReference>
<dbReference type="PROSITE" id="PS00012">
    <property type="entry name" value="PHOSPHOPANTETHEINE"/>
    <property type="match status" value="1"/>
</dbReference>
<gene>
    <name evidence="4" type="ORF">I8748_17520</name>
</gene>
<dbReference type="SMART" id="SM00823">
    <property type="entry name" value="PKS_PP"/>
    <property type="match status" value="1"/>
</dbReference>
<dbReference type="GO" id="GO:0006633">
    <property type="term" value="P:fatty acid biosynthetic process"/>
    <property type="evidence" value="ECO:0007669"/>
    <property type="project" value="TreeGrafter"/>
</dbReference>
<dbReference type="GO" id="GO:0005737">
    <property type="term" value="C:cytoplasm"/>
    <property type="evidence" value="ECO:0007669"/>
    <property type="project" value="TreeGrafter"/>
</dbReference>
<dbReference type="InterPro" id="IPR050091">
    <property type="entry name" value="PKS_NRPS_Biosynth_Enz"/>
</dbReference>
<organism evidence="4 5">
    <name type="scientific">Amazonocrinis nigriterrae CENA67</name>
    <dbReference type="NCBI Taxonomy" id="2794033"/>
    <lineage>
        <taxon>Bacteria</taxon>
        <taxon>Bacillati</taxon>
        <taxon>Cyanobacteriota</taxon>
        <taxon>Cyanophyceae</taxon>
        <taxon>Nostocales</taxon>
        <taxon>Nostocaceae</taxon>
        <taxon>Amazonocrinis</taxon>
        <taxon>Amazonocrinis nigriterrae</taxon>
    </lineage>
</organism>
<dbReference type="SMART" id="SM00822">
    <property type="entry name" value="PKS_KR"/>
    <property type="match status" value="1"/>
</dbReference>
<dbReference type="InterPro" id="IPR036291">
    <property type="entry name" value="NAD(P)-bd_dom_sf"/>
</dbReference>
<dbReference type="InterPro" id="IPR057326">
    <property type="entry name" value="KR_dom"/>
</dbReference>
<evidence type="ECO:0000256" key="2">
    <source>
        <dbReference type="ARBA" id="ARBA00022553"/>
    </source>
</evidence>
<dbReference type="PANTHER" id="PTHR43775">
    <property type="entry name" value="FATTY ACID SYNTHASE"/>
    <property type="match status" value="1"/>
</dbReference>
<dbReference type="GO" id="GO:0071770">
    <property type="term" value="P:DIM/DIP cell wall layer assembly"/>
    <property type="evidence" value="ECO:0007669"/>
    <property type="project" value="TreeGrafter"/>
</dbReference>